<accession>G3IJ73</accession>
<dbReference type="EMBL" id="JH003219">
    <property type="protein sequence ID" value="EGW12468.1"/>
    <property type="molecule type" value="Genomic_DNA"/>
</dbReference>
<dbReference type="Proteomes" id="UP000001075">
    <property type="component" value="Unassembled WGS sequence"/>
</dbReference>
<reference evidence="2" key="1">
    <citation type="journal article" date="2011" name="Nat. Biotechnol.">
        <title>The genomic sequence of the Chinese hamster ovary (CHO)-K1 cell line.</title>
        <authorList>
            <person name="Xu X."/>
            <person name="Nagarajan H."/>
            <person name="Lewis N.E."/>
            <person name="Pan S."/>
            <person name="Cai Z."/>
            <person name="Liu X."/>
            <person name="Chen W."/>
            <person name="Xie M."/>
            <person name="Wang W."/>
            <person name="Hammond S."/>
            <person name="Andersen M.R."/>
            <person name="Neff N."/>
            <person name="Passarelli B."/>
            <person name="Koh W."/>
            <person name="Fan H.C."/>
            <person name="Wang J."/>
            <person name="Gui Y."/>
            <person name="Lee K.H."/>
            <person name="Betenbaugh M.J."/>
            <person name="Quake S.R."/>
            <person name="Famili I."/>
            <person name="Palsson B.O."/>
            <person name="Wang J."/>
        </authorList>
    </citation>
    <scope>NUCLEOTIDE SEQUENCE [LARGE SCALE GENOMIC DNA]</scope>
    <source>
        <strain evidence="2">CHO K1 cell line</strain>
    </source>
</reference>
<proteinExistence type="predicted"/>
<sequence>MFLWVLPAWTGPLCSSLVLLCIWIPVQFSDYLWVFASTSTSCWMQALTIFRHQ</sequence>
<dbReference type="AlphaFoldDB" id="G3IJ73"/>
<name>G3IJ73_CRIGR</name>
<dbReference type="InParanoid" id="G3IJ73"/>
<evidence type="ECO:0000313" key="1">
    <source>
        <dbReference type="EMBL" id="EGW12468.1"/>
    </source>
</evidence>
<evidence type="ECO:0000313" key="2">
    <source>
        <dbReference type="Proteomes" id="UP000001075"/>
    </source>
</evidence>
<gene>
    <name evidence="1" type="ORF">I79_023905</name>
</gene>
<organism evidence="1 2">
    <name type="scientific">Cricetulus griseus</name>
    <name type="common">Chinese hamster</name>
    <name type="synonym">Cricetulus barabensis griseus</name>
    <dbReference type="NCBI Taxonomy" id="10029"/>
    <lineage>
        <taxon>Eukaryota</taxon>
        <taxon>Metazoa</taxon>
        <taxon>Chordata</taxon>
        <taxon>Craniata</taxon>
        <taxon>Vertebrata</taxon>
        <taxon>Euteleostomi</taxon>
        <taxon>Mammalia</taxon>
        <taxon>Eutheria</taxon>
        <taxon>Euarchontoglires</taxon>
        <taxon>Glires</taxon>
        <taxon>Rodentia</taxon>
        <taxon>Myomorpha</taxon>
        <taxon>Muroidea</taxon>
        <taxon>Cricetidae</taxon>
        <taxon>Cricetinae</taxon>
        <taxon>Cricetulus</taxon>
    </lineage>
</organism>
<protein>
    <submittedName>
        <fullName evidence="1">Uncharacterized protein</fullName>
    </submittedName>
</protein>